<evidence type="ECO:0000256" key="5">
    <source>
        <dbReference type="ARBA" id="ARBA00022989"/>
    </source>
</evidence>
<feature type="transmembrane region" description="Helical" evidence="7">
    <location>
        <begin position="500"/>
        <end position="521"/>
    </location>
</feature>
<gene>
    <name evidence="9" type="ORF">C9374_013278</name>
</gene>
<feature type="transmembrane region" description="Helical" evidence="7">
    <location>
        <begin position="39"/>
        <end position="61"/>
    </location>
</feature>
<evidence type="ECO:0000256" key="7">
    <source>
        <dbReference type="RuleBase" id="RU363058"/>
    </source>
</evidence>
<comment type="caution">
    <text evidence="9">The sequence shown here is derived from an EMBL/GenBank/DDBJ whole genome shotgun (WGS) entry which is preliminary data.</text>
</comment>
<dbReference type="PANTHER" id="PTHR11101">
    <property type="entry name" value="PHOSPHATE TRANSPORTER"/>
    <property type="match status" value="1"/>
</dbReference>
<dbReference type="GeneID" id="68105731"/>
<dbReference type="Proteomes" id="UP000816034">
    <property type="component" value="Unassembled WGS sequence"/>
</dbReference>
<evidence type="ECO:0000256" key="8">
    <source>
        <dbReference type="SAM" id="SignalP"/>
    </source>
</evidence>
<dbReference type="AlphaFoldDB" id="A0AA88KN56"/>
<dbReference type="PANTHER" id="PTHR11101:SF80">
    <property type="entry name" value="PHOSPHATE TRANSPORTER"/>
    <property type="match status" value="1"/>
</dbReference>
<dbReference type="GO" id="GO:0005315">
    <property type="term" value="F:phosphate transmembrane transporter activity"/>
    <property type="evidence" value="ECO:0007669"/>
    <property type="project" value="InterPro"/>
</dbReference>
<comment type="function">
    <text evidence="7">Sodium-phosphate symporter.</text>
</comment>
<evidence type="ECO:0000256" key="1">
    <source>
        <dbReference type="ARBA" id="ARBA00004141"/>
    </source>
</evidence>
<dbReference type="GO" id="GO:0016020">
    <property type="term" value="C:membrane"/>
    <property type="evidence" value="ECO:0007669"/>
    <property type="project" value="UniProtKB-SubCell"/>
</dbReference>
<keyword evidence="8" id="KW-0732">Signal</keyword>
<proteinExistence type="inferred from homology"/>
<evidence type="ECO:0000256" key="6">
    <source>
        <dbReference type="ARBA" id="ARBA00023136"/>
    </source>
</evidence>
<sequence>MLWIVIVSGIVSFILSCGMGANDVANSFGTIVGSKTLSLKWSIVIASIFEFLGAMVMGDYVSGTLRKGIIVEGYFRPGEENIYMIGMMCVLLGPTAWLILSTYLSLPVSTTHSVVGGIVGFVIALKGYKAIQWMSIGKIALSWVVSPLLGGLASAPLYFFIKKVILRGNVEKRTLIFFPFITAITVTMVFGSLFIMGSPALYLDKVPLEASIPTTIGVGLVCGIVCACLIPLIKRQLHKLAIKRALQKQQELSNQDGTIENNIEILNTNMPVSQSQQELTTNNDAVPLLDQHEVELNSQLKYSSTHAEDAPMMENVEEPQQQQHENLTLNAMNEQTMEEKTQYFETHEMPLETQKENSNIIYRGLMIFCAALTSFSHGANDVSNAVGPFSAIFSVYIQGNLQIGAFIPYWILLIGAVGIVVGLILFGSRVIKTVGNGLNKKQLVPSQGFSSQLCGASFVLIASKLGIPVSTTNALVGAVIGVGIVEDFGGVKWKLLGEVVIGWVTTLPVSAMLSAALFSFFKWTVL</sequence>
<feature type="transmembrane region" description="Helical" evidence="7">
    <location>
        <begin position="215"/>
        <end position="233"/>
    </location>
</feature>
<dbReference type="InterPro" id="IPR001204">
    <property type="entry name" value="Phos_transporter"/>
</dbReference>
<keyword evidence="2 7" id="KW-0813">Transport</keyword>
<feature type="signal peptide" evidence="8">
    <location>
        <begin position="1"/>
        <end position="20"/>
    </location>
</feature>
<evidence type="ECO:0000313" key="10">
    <source>
        <dbReference type="Proteomes" id="UP000816034"/>
    </source>
</evidence>
<name>A0AA88KN56_NAELO</name>
<dbReference type="GO" id="GO:0035435">
    <property type="term" value="P:phosphate ion transmembrane transport"/>
    <property type="evidence" value="ECO:0007669"/>
    <property type="project" value="TreeGrafter"/>
</dbReference>
<feature type="transmembrane region" description="Helical" evidence="7">
    <location>
        <begin position="140"/>
        <end position="161"/>
    </location>
</feature>
<feature type="chain" id="PRO_5041739238" description="Phosphate transporter" evidence="8">
    <location>
        <begin position="21"/>
        <end position="526"/>
    </location>
</feature>
<accession>A0AA88KN56</accession>
<dbReference type="RefSeq" id="XP_044553687.1">
    <property type="nucleotide sequence ID" value="XM_044689137.1"/>
</dbReference>
<protein>
    <recommendedName>
        <fullName evidence="7">Phosphate transporter</fullName>
    </recommendedName>
</protein>
<keyword evidence="5 7" id="KW-1133">Transmembrane helix</keyword>
<evidence type="ECO:0000256" key="4">
    <source>
        <dbReference type="ARBA" id="ARBA00022692"/>
    </source>
</evidence>
<feature type="transmembrane region" description="Helical" evidence="7">
    <location>
        <begin position="407"/>
        <end position="427"/>
    </location>
</feature>
<keyword evidence="4 7" id="KW-0812">Transmembrane</keyword>
<evidence type="ECO:0000313" key="9">
    <source>
        <dbReference type="EMBL" id="KAG2391793.1"/>
    </source>
</evidence>
<dbReference type="EMBL" id="PYSW02000006">
    <property type="protein sequence ID" value="KAG2391793.1"/>
    <property type="molecule type" value="Genomic_DNA"/>
</dbReference>
<feature type="transmembrane region" description="Helical" evidence="7">
    <location>
        <begin position="360"/>
        <end position="379"/>
    </location>
</feature>
<keyword evidence="10" id="KW-1185">Reference proteome</keyword>
<comment type="subcellular location">
    <subcellularLocation>
        <location evidence="1 7">Membrane</location>
        <topology evidence="1 7">Multi-pass membrane protein</topology>
    </subcellularLocation>
</comment>
<dbReference type="Pfam" id="PF01384">
    <property type="entry name" value="PHO4"/>
    <property type="match status" value="1"/>
</dbReference>
<comment type="similarity">
    <text evidence="7">Belongs to the inorganic phosphate transporter (PiT) (TC 2.A.20) family.</text>
</comment>
<feature type="transmembrane region" description="Helical" evidence="7">
    <location>
        <begin position="173"/>
        <end position="195"/>
    </location>
</feature>
<evidence type="ECO:0000256" key="3">
    <source>
        <dbReference type="ARBA" id="ARBA00022592"/>
    </source>
</evidence>
<evidence type="ECO:0000256" key="2">
    <source>
        <dbReference type="ARBA" id="ARBA00022448"/>
    </source>
</evidence>
<reference evidence="9 10" key="1">
    <citation type="journal article" date="2018" name="BMC Genomics">
        <title>The genome of Naegleria lovaniensis, the basis for a comparative approach to unravel pathogenicity factors of the human pathogenic amoeba N. fowleri.</title>
        <authorList>
            <person name="Liechti N."/>
            <person name="Schurch N."/>
            <person name="Bruggmann R."/>
            <person name="Wittwer M."/>
        </authorList>
    </citation>
    <scope>NUCLEOTIDE SEQUENCE [LARGE SCALE GENOMIC DNA]</scope>
    <source>
        <strain evidence="9 10">ATCC 30569</strain>
    </source>
</reference>
<organism evidence="9 10">
    <name type="scientific">Naegleria lovaniensis</name>
    <name type="common">Amoeba</name>
    <dbReference type="NCBI Taxonomy" id="51637"/>
    <lineage>
        <taxon>Eukaryota</taxon>
        <taxon>Discoba</taxon>
        <taxon>Heterolobosea</taxon>
        <taxon>Tetramitia</taxon>
        <taxon>Eutetramitia</taxon>
        <taxon>Vahlkampfiidae</taxon>
        <taxon>Naegleria</taxon>
    </lineage>
</organism>
<keyword evidence="6 7" id="KW-0472">Membrane</keyword>
<feature type="transmembrane region" description="Helical" evidence="7">
    <location>
        <begin position="82"/>
        <end position="104"/>
    </location>
</feature>
<keyword evidence="3 7" id="KW-0592">Phosphate transport</keyword>